<dbReference type="CDD" id="cd02869">
    <property type="entry name" value="PseudoU_synth_RluA_like"/>
    <property type="match status" value="1"/>
</dbReference>
<evidence type="ECO:0000256" key="1">
    <source>
        <dbReference type="ARBA" id="ARBA00000073"/>
    </source>
</evidence>
<feature type="domain" description="Pseudouridine synthase RsuA/RluA-like" evidence="4">
    <location>
        <begin position="179"/>
        <end position="346"/>
    </location>
</feature>
<feature type="compositionally biased region" description="Low complexity" evidence="3">
    <location>
        <begin position="74"/>
        <end position="112"/>
    </location>
</feature>
<reference evidence="5" key="1">
    <citation type="submission" date="2020-11" db="EMBL/GenBank/DDBJ databases">
        <title>Chlorella ohadii genome sequencing and assembly.</title>
        <authorList>
            <person name="Murik O."/>
            <person name="Treves H."/>
            <person name="Kedem I."/>
            <person name="Shotland Y."/>
            <person name="Kaplan A."/>
        </authorList>
    </citation>
    <scope>NUCLEOTIDE SEQUENCE</scope>
    <source>
        <strain evidence="5">1</strain>
    </source>
</reference>
<dbReference type="PANTHER" id="PTHR21600:SF87">
    <property type="entry name" value="RNA PSEUDOURIDYLATE SYNTHASE DOMAIN-CONTAINING PROTEIN 1"/>
    <property type="match status" value="1"/>
</dbReference>
<dbReference type="InterPro" id="IPR006224">
    <property type="entry name" value="PsdUridine_synth_RluA-like_CS"/>
</dbReference>
<dbReference type="AlphaFoldDB" id="A0AAD5GZJ3"/>
<sequence>MAADSPRAAEQKQKKQRKQPDAANRRPARLWRERPSYRCPACGQQCFKVPNFGVHILRCCPDVAPPEEWRAMLQAAESQQGEEQQPAAQAGGQPAEQQQQDGQPQADGQQQAVVKDSGADGGGQEQTQWKLHPADAAIRAWLAQAEQREAQQRRRAVAMKSTPLAADYHPVEVLWEDEDLIAVNKPAGVITAPKHRYTGGSMVNRIIGTLGFEPLTLHRLDMNTTGVVLFAKKRDIVDGVHAQFRKKTVRKEYMALAVGVPPQREFTVDAPIDRDEEEQIVEGGKPALTEFTVLASEPAAALAAQGSAAPFSDAALVAAVSGGGLSLMACRPLTGRTHQIRLHLAHAGHAILGDDLYGVTGPWIGRHALHAAALHITHPRTGEPLTVRAPLPPDFLEAMQQLGLRLPEGH</sequence>
<comment type="catalytic activity">
    <reaction evidence="1">
        <text>a uridine in RNA = a pseudouridine in RNA</text>
        <dbReference type="Rhea" id="RHEA:48348"/>
        <dbReference type="Rhea" id="RHEA-COMP:12068"/>
        <dbReference type="Rhea" id="RHEA-COMP:12069"/>
        <dbReference type="ChEBI" id="CHEBI:65314"/>
        <dbReference type="ChEBI" id="CHEBI:65315"/>
    </reaction>
</comment>
<dbReference type="SUPFAM" id="SSF55120">
    <property type="entry name" value="Pseudouridine synthase"/>
    <property type="match status" value="1"/>
</dbReference>
<dbReference type="Pfam" id="PF00849">
    <property type="entry name" value="PseudoU_synth_2"/>
    <property type="match status" value="1"/>
</dbReference>
<proteinExistence type="inferred from homology"/>
<gene>
    <name evidence="5" type="ORF">COHA_007739</name>
</gene>
<dbReference type="EMBL" id="JADXDR010000125">
    <property type="protein sequence ID" value="KAI7838476.1"/>
    <property type="molecule type" value="Genomic_DNA"/>
</dbReference>
<dbReference type="GO" id="GO:0000455">
    <property type="term" value="P:enzyme-directed rRNA pseudouridine synthesis"/>
    <property type="evidence" value="ECO:0007669"/>
    <property type="project" value="TreeGrafter"/>
</dbReference>
<dbReference type="Gene3D" id="3.30.2350.10">
    <property type="entry name" value="Pseudouridine synthase"/>
    <property type="match status" value="1"/>
</dbReference>
<evidence type="ECO:0000313" key="5">
    <source>
        <dbReference type="EMBL" id="KAI7838476.1"/>
    </source>
</evidence>
<keyword evidence="6" id="KW-1185">Reference proteome</keyword>
<comment type="caution">
    <text evidence="5">The sequence shown here is derived from an EMBL/GenBank/DDBJ whole genome shotgun (WGS) entry which is preliminary data.</text>
</comment>
<organism evidence="5 6">
    <name type="scientific">Chlorella ohadii</name>
    <dbReference type="NCBI Taxonomy" id="2649997"/>
    <lineage>
        <taxon>Eukaryota</taxon>
        <taxon>Viridiplantae</taxon>
        <taxon>Chlorophyta</taxon>
        <taxon>core chlorophytes</taxon>
        <taxon>Trebouxiophyceae</taxon>
        <taxon>Chlorellales</taxon>
        <taxon>Chlorellaceae</taxon>
        <taxon>Chlorella clade</taxon>
        <taxon>Chlorella</taxon>
    </lineage>
</organism>
<dbReference type="GO" id="GO:0009982">
    <property type="term" value="F:pseudouridine synthase activity"/>
    <property type="evidence" value="ECO:0007669"/>
    <property type="project" value="InterPro"/>
</dbReference>
<evidence type="ECO:0000259" key="4">
    <source>
        <dbReference type="Pfam" id="PF00849"/>
    </source>
</evidence>
<evidence type="ECO:0000256" key="2">
    <source>
        <dbReference type="ARBA" id="ARBA00010876"/>
    </source>
</evidence>
<dbReference type="PROSITE" id="PS01129">
    <property type="entry name" value="PSI_RLU"/>
    <property type="match status" value="1"/>
</dbReference>
<evidence type="ECO:0000256" key="3">
    <source>
        <dbReference type="SAM" id="MobiDB-lite"/>
    </source>
</evidence>
<evidence type="ECO:0000313" key="6">
    <source>
        <dbReference type="Proteomes" id="UP001205105"/>
    </source>
</evidence>
<dbReference type="PANTHER" id="PTHR21600">
    <property type="entry name" value="MITOCHONDRIAL RNA PSEUDOURIDINE SYNTHASE"/>
    <property type="match status" value="1"/>
</dbReference>
<accession>A0AAD5GZJ3</accession>
<comment type="similarity">
    <text evidence="2">Belongs to the pseudouridine synthase RluA family.</text>
</comment>
<dbReference type="InterPro" id="IPR006145">
    <property type="entry name" value="PsdUridine_synth_RsuA/RluA"/>
</dbReference>
<dbReference type="InterPro" id="IPR020103">
    <property type="entry name" value="PsdUridine_synth_cat_dom_sf"/>
</dbReference>
<feature type="region of interest" description="Disordered" evidence="3">
    <location>
        <begin position="1"/>
        <end position="33"/>
    </location>
</feature>
<feature type="region of interest" description="Disordered" evidence="3">
    <location>
        <begin position="74"/>
        <end position="128"/>
    </location>
</feature>
<name>A0AAD5GZJ3_9CHLO</name>
<dbReference type="GO" id="GO:0003723">
    <property type="term" value="F:RNA binding"/>
    <property type="evidence" value="ECO:0007669"/>
    <property type="project" value="InterPro"/>
</dbReference>
<dbReference type="InterPro" id="IPR050188">
    <property type="entry name" value="RluA_PseudoU_synthase"/>
</dbReference>
<dbReference type="Proteomes" id="UP001205105">
    <property type="component" value="Unassembled WGS sequence"/>
</dbReference>
<feature type="compositionally biased region" description="Basic and acidic residues" evidence="3">
    <location>
        <begin position="7"/>
        <end position="33"/>
    </location>
</feature>
<protein>
    <recommendedName>
        <fullName evidence="4">Pseudouridine synthase RsuA/RluA-like domain-containing protein</fullName>
    </recommendedName>
</protein>